<dbReference type="Gene3D" id="3.40.50.720">
    <property type="entry name" value="NAD(P)-binding Rossmann-like Domain"/>
    <property type="match status" value="1"/>
</dbReference>
<evidence type="ECO:0000256" key="5">
    <source>
        <dbReference type="ARBA" id="ARBA00022598"/>
    </source>
</evidence>
<evidence type="ECO:0000256" key="10">
    <source>
        <dbReference type="ARBA" id="ARBA00022984"/>
    </source>
</evidence>
<dbReference type="PANTHER" id="PTHR43445:SF3">
    <property type="entry name" value="UDP-N-ACETYLMURAMATE--L-ALANINE LIGASE"/>
    <property type="match status" value="1"/>
</dbReference>
<evidence type="ECO:0000256" key="13">
    <source>
        <dbReference type="ARBA" id="ARBA00047833"/>
    </source>
</evidence>
<dbReference type="InterPro" id="IPR004101">
    <property type="entry name" value="Mur_ligase_C"/>
</dbReference>
<keyword evidence="5 14" id="KW-0436">Ligase</keyword>
<dbReference type="InterPro" id="IPR013221">
    <property type="entry name" value="Mur_ligase_cen"/>
</dbReference>
<dbReference type="Pfam" id="PF01225">
    <property type="entry name" value="Mur_ligase"/>
    <property type="match status" value="1"/>
</dbReference>
<comment type="function">
    <text evidence="14">Cell wall formation.</text>
</comment>
<dbReference type="Gene3D" id="3.40.1190.10">
    <property type="entry name" value="Mur-like, catalytic domain"/>
    <property type="match status" value="1"/>
</dbReference>
<dbReference type="GO" id="GO:0005737">
    <property type="term" value="C:cytoplasm"/>
    <property type="evidence" value="ECO:0007669"/>
    <property type="project" value="UniProtKB-SubCell"/>
</dbReference>
<dbReference type="Pfam" id="PF02875">
    <property type="entry name" value="Mur_ligase_C"/>
    <property type="match status" value="1"/>
</dbReference>
<keyword evidence="6 14" id="KW-0132">Cell division</keyword>
<dbReference type="EMBL" id="CP054056">
    <property type="protein sequence ID" value="QKJ25383.1"/>
    <property type="molecule type" value="Genomic_DNA"/>
</dbReference>
<name>A0A7D4Q4X6_9MICO</name>
<keyword evidence="12 14" id="KW-0961">Cell wall biogenesis/degradation</keyword>
<comment type="similarity">
    <text evidence="14">Belongs to the MurCDEF family.</text>
</comment>
<evidence type="ECO:0000313" key="18">
    <source>
        <dbReference type="EMBL" id="QKJ25383.1"/>
    </source>
</evidence>
<evidence type="ECO:0000256" key="7">
    <source>
        <dbReference type="ARBA" id="ARBA00022741"/>
    </source>
</evidence>
<dbReference type="HAMAP" id="MF_00046">
    <property type="entry name" value="MurC"/>
    <property type="match status" value="1"/>
</dbReference>
<dbReference type="InterPro" id="IPR005758">
    <property type="entry name" value="UDP-N-AcMur_Ala_ligase_MurC"/>
</dbReference>
<evidence type="ECO:0000256" key="1">
    <source>
        <dbReference type="ARBA" id="ARBA00004496"/>
    </source>
</evidence>
<evidence type="ECO:0000256" key="3">
    <source>
        <dbReference type="ARBA" id="ARBA00012211"/>
    </source>
</evidence>
<dbReference type="SUPFAM" id="SSF51984">
    <property type="entry name" value="MurCD N-terminal domain"/>
    <property type="match status" value="1"/>
</dbReference>
<keyword evidence="8 14" id="KW-0067">ATP-binding</keyword>
<dbReference type="Pfam" id="PF08245">
    <property type="entry name" value="Mur_ligase_M"/>
    <property type="match status" value="1"/>
</dbReference>
<protein>
    <recommendedName>
        <fullName evidence="3 14">UDP-N-acetylmuramate--L-alanine ligase</fullName>
        <ecNumber evidence="3 14">6.3.2.8</ecNumber>
    </recommendedName>
    <alternativeName>
        <fullName evidence="14">UDP-N-acetylmuramoyl-L-alanine synthetase</fullName>
    </alternativeName>
</protein>
<dbReference type="GO" id="GO:0008360">
    <property type="term" value="P:regulation of cell shape"/>
    <property type="evidence" value="ECO:0007669"/>
    <property type="project" value="UniProtKB-KW"/>
</dbReference>
<dbReference type="AlphaFoldDB" id="A0A7D4Q4X6"/>
<dbReference type="SUPFAM" id="SSF53623">
    <property type="entry name" value="MurD-like peptide ligases, catalytic domain"/>
    <property type="match status" value="1"/>
</dbReference>
<gene>
    <name evidence="14" type="primary">murC</name>
    <name evidence="18" type="ORF">HRU87_04180</name>
</gene>
<dbReference type="GO" id="GO:0005524">
    <property type="term" value="F:ATP binding"/>
    <property type="evidence" value="ECO:0007669"/>
    <property type="project" value="UniProtKB-UniRule"/>
</dbReference>
<keyword evidence="4 14" id="KW-0963">Cytoplasm</keyword>
<feature type="domain" description="Mur ligase N-terminal catalytic" evidence="15">
    <location>
        <begin position="16"/>
        <end position="113"/>
    </location>
</feature>
<dbReference type="GO" id="GO:0008763">
    <property type="term" value="F:UDP-N-acetylmuramate-L-alanine ligase activity"/>
    <property type="evidence" value="ECO:0007669"/>
    <property type="project" value="UniProtKB-UniRule"/>
</dbReference>
<dbReference type="SUPFAM" id="SSF53244">
    <property type="entry name" value="MurD-like peptide ligases, peptide-binding domain"/>
    <property type="match status" value="1"/>
</dbReference>
<dbReference type="InterPro" id="IPR036565">
    <property type="entry name" value="Mur-like_cat_sf"/>
</dbReference>
<keyword evidence="9 14" id="KW-0133">Cell shape</keyword>
<evidence type="ECO:0000313" key="19">
    <source>
        <dbReference type="Proteomes" id="UP000501003"/>
    </source>
</evidence>
<evidence type="ECO:0000259" key="16">
    <source>
        <dbReference type="Pfam" id="PF02875"/>
    </source>
</evidence>
<dbReference type="GO" id="GO:0051301">
    <property type="term" value="P:cell division"/>
    <property type="evidence" value="ECO:0007669"/>
    <property type="project" value="UniProtKB-KW"/>
</dbReference>
<dbReference type="Proteomes" id="UP000501003">
    <property type="component" value="Chromosome"/>
</dbReference>
<evidence type="ECO:0000256" key="4">
    <source>
        <dbReference type="ARBA" id="ARBA00022490"/>
    </source>
</evidence>
<evidence type="ECO:0000256" key="9">
    <source>
        <dbReference type="ARBA" id="ARBA00022960"/>
    </source>
</evidence>
<feature type="binding site" evidence="14">
    <location>
        <begin position="121"/>
        <end position="127"/>
    </location>
    <ligand>
        <name>ATP</name>
        <dbReference type="ChEBI" id="CHEBI:30616"/>
    </ligand>
</feature>
<dbReference type="GO" id="GO:0071555">
    <property type="term" value="P:cell wall organization"/>
    <property type="evidence" value="ECO:0007669"/>
    <property type="project" value="UniProtKB-KW"/>
</dbReference>
<dbReference type="KEGG" id="aqg:HRU87_04180"/>
<dbReference type="UniPathway" id="UPA00219"/>
<comment type="pathway">
    <text evidence="2 14">Cell wall biogenesis; peptidoglycan biosynthesis.</text>
</comment>
<dbReference type="RefSeq" id="WP_173493680.1">
    <property type="nucleotide sequence ID" value="NZ_CP054056.1"/>
</dbReference>
<keyword evidence="11 14" id="KW-0131">Cell cycle</keyword>
<evidence type="ECO:0000256" key="8">
    <source>
        <dbReference type="ARBA" id="ARBA00022840"/>
    </source>
</evidence>
<dbReference type="InterPro" id="IPR036615">
    <property type="entry name" value="Mur_ligase_C_dom_sf"/>
</dbReference>
<evidence type="ECO:0000259" key="17">
    <source>
        <dbReference type="Pfam" id="PF08245"/>
    </source>
</evidence>
<accession>A0A7D4Q4X6</accession>
<evidence type="ECO:0000256" key="14">
    <source>
        <dbReference type="HAMAP-Rule" id="MF_00046"/>
    </source>
</evidence>
<dbReference type="EC" id="6.3.2.8" evidence="3 14"/>
<keyword evidence="7 14" id="KW-0547">Nucleotide-binding</keyword>
<comment type="subcellular location">
    <subcellularLocation>
        <location evidence="1 14">Cytoplasm</location>
    </subcellularLocation>
</comment>
<evidence type="ECO:0000259" key="15">
    <source>
        <dbReference type="Pfam" id="PF01225"/>
    </source>
</evidence>
<dbReference type="GO" id="GO:0009252">
    <property type="term" value="P:peptidoglycan biosynthetic process"/>
    <property type="evidence" value="ECO:0007669"/>
    <property type="project" value="UniProtKB-UniRule"/>
</dbReference>
<dbReference type="InterPro" id="IPR050061">
    <property type="entry name" value="MurCDEF_pg_biosynth"/>
</dbReference>
<feature type="domain" description="Mur ligase central" evidence="17">
    <location>
        <begin position="119"/>
        <end position="295"/>
    </location>
</feature>
<organism evidence="18 19">
    <name type="scientific">Aquiluna borgnonia</name>
    <dbReference type="NCBI Taxonomy" id="2499157"/>
    <lineage>
        <taxon>Bacteria</taxon>
        <taxon>Bacillati</taxon>
        <taxon>Actinomycetota</taxon>
        <taxon>Actinomycetes</taxon>
        <taxon>Micrococcales</taxon>
        <taxon>Microbacteriaceae</taxon>
        <taxon>Luna cluster</taxon>
        <taxon>Luna-1 subcluster</taxon>
        <taxon>Aquiluna</taxon>
    </lineage>
</organism>
<evidence type="ECO:0000256" key="11">
    <source>
        <dbReference type="ARBA" id="ARBA00023306"/>
    </source>
</evidence>
<proteinExistence type="inferred from homology"/>
<keyword evidence="19" id="KW-1185">Reference proteome</keyword>
<sequence>MIKPDYTQPIPDDLGTVHFIGIGGSGMSGIARLTLGMGHKVTGSDLRDTANVKALRDLGAEIDIGHAAENLGNPDTVVVTSALWPTNPELLLAQERGLPILHRSALLAHLASRGRLIAVAGAHGKTTSTGMVITALNRLGADPSFVNGGVIQELGASADFGSGEFFVIEADESDSSFLHYKTDVALITNVDPDHLDHFGSLEAFEGEFVKFADSAESLVVISSDDPGATRVRSRLTHANVLSFGTAGSANVRVVALDSSGPKVSFKLQFGDLEHQMELSVPGHHNALNAAGAVAVLVGLGFDFAQACDAVQPFSGTQRRFELHGQVRGVRVYDDFAHHPTEVAAALQGARAVVGEGKLITVFQPHLYSRTRIFQQEFAEVLAMSDQVVCLDIYAAREDPEPGVTGALIADRFADQSRMHYVPNWDDAPAVAARLASSGDFIITMGCGDVYRMVPQLLAALEE</sequence>
<evidence type="ECO:0000256" key="2">
    <source>
        <dbReference type="ARBA" id="ARBA00004752"/>
    </source>
</evidence>
<keyword evidence="10 14" id="KW-0573">Peptidoglycan synthesis</keyword>
<reference evidence="18 19" key="1">
    <citation type="submission" date="2020-05" db="EMBL/GenBank/DDBJ databases">
        <title>Aquirufa sp. strain 15G-AUS-rot a new Aquirufa species.</title>
        <authorList>
            <person name="Pitt A."/>
            <person name="Hahn M.W."/>
        </authorList>
    </citation>
    <scope>NUCLEOTIDE SEQUENCE [LARGE SCALE GENOMIC DNA]</scope>
    <source>
        <strain evidence="18 19">15G-AUS-rot</strain>
    </source>
</reference>
<dbReference type="Gene3D" id="3.90.190.20">
    <property type="entry name" value="Mur ligase, C-terminal domain"/>
    <property type="match status" value="1"/>
</dbReference>
<dbReference type="PANTHER" id="PTHR43445">
    <property type="entry name" value="UDP-N-ACETYLMURAMATE--L-ALANINE LIGASE-RELATED"/>
    <property type="match status" value="1"/>
</dbReference>
<dbReference type="InterPro" id="IPR000713">
    <property type="entry name" value="Mur_ligase_N"/>
</dbReference>
<comment type="catalytic activity">
    <reaction evidence="13 14">
        <text>UDP-N-acetyl-alpha-D-muramate + L-alanine + ATP = UDP-N-acetyl-alpha-D-muramoyl-L-alanine + ADP + phosphate + H(+)</text>
        <dbReference type="Rhea" id="RHEA:23372"/>
        <dbReference type="ChEBI" id="CHEBI:15378"/>
        <dbReference type="ChEBI" id="CHEBI:30616"/>
        <dbReference type="ChEBI" id="CHEBI:43474"/>
        <dbReference type="ChEBI" id="CHEBI:57972"/>
        <dbReference type="ChEBI" id="CHEBI:70757"/>
        <dbReference type="ChEBI" id="CHEBI:83898"/>
        <dbReference type="ChEBI" id="CHEBI:456216"/>
        <dbReference type="EC" id="6.3.2.8"/>
    </reaction>
</comment>
<dbReference type="NCBIfam" id="TIGR01082">
    <property type="entry name" value="murC"/>
    <property type="match status" value="1"/>
</dbReference>
<feature type="domain" description="Mur ligase C-terminal" evidence="16">
    <location>
        <begin position="318"/>
        <end position="447"/>
    </location>
</feature>
<evidence type="ECO:0000256" key="12">
    <source>
        <dbReference type="ARBA" id="ARBA00023316"/>
    </source>
</evidence>
<evidence type="ECO:0000256" key="6">
    <source>
        <dbReference type="ARBA" id="ARBA00022618"/>
    </source>
</evidence>